<dbReference type="Proteomes" id="UP000679179">
    <property type="component" value="Unassembled WGS sequence"/>
</dbReference>
<dbReference type="GO" id="GO:0009435">
    <property type="term" value="P:NAD+ biosynthetic process"/>
    <property type="evidence" value="ECO:0007669"/>
    <property type="project" value="InterPro"/>
</dbReference>
<protein>
    <recommendedName>
        <fullName evidence="4">Putative pyrophosphorylase ModD</fullName>
        <ecNumber evidence="3">2.4.2.19</ecNumber>
    </recommendedName>
</protein>
<evidence type="ECO:0000256" key="8">
    <source>
        <dbReference type="PIRNR" id="PIRNR006250"/>
    </source>
</evidence>
<keyword evidence="12" id="KW-1185">Reference proteome</keyword>
<comment type="similarity">
    <text evidence="2 8">Belongs to the NadC/ModD family.</text>
</comment>
<keyword evidence="6 8" id="KW-0808">Transferase</keyword>
<evidence type="ECO:0000256" key="4">
    <source>
        <dbReference type="ARBA" id="ARBA00019205"/>
    </source>
</evidence>
<dbReference type="PANTHER" id="PTHR32179:SF4">
    <property type="entry name" value="PYROPHOSPHORYLASE MODD-RELATED"/>
    <property type="match status" value="1"/>
</dbReference>
<dbReference type="InterPro" id="IPR006242">
    <property type="entry name" value="ModD"/>
</dbReference>
<evidence type="ECO:0000256" key="5">
    <source>
        <dbReference type="ARBA" id="ARBA00022676"/>
    </source>
</evidence>
<dbReference type="NCBIfam" id="TIGR01334">
    <property type="entry name" value="modD"/>
    <property type="match status" value="1"/>
</dbReference>
<dbReference type="PIRSF" id="PIRSF006250">
    <property type="entry name" value="NadC_ModD"/>
    <property type="match status" value="1"/>
</dbReference>
<dbReference type="Gene3D" id="3.90.1170.20">
    <property type="entry name" value="Quinolinate phosphoribosyl transferase, N-terminal domain"/>
    <property type="match status" value="1"/>
</dbReference>
<dbReference type="InterPro" id="IPR027277">
    <property type="entry name" value="NadC/ModD"/>
</dbReference>
<evidence type="ECO:0000256" key="6">
    <source>
        <dbReference type="ARBA" id="ARBA00022679"/>
    </source>
</evidence>
<dbReference type="Pfam" id="PF02749">
    <property type="entry name" value="QRPTase_N"/>
    <property type="match status" value="1"/>
</dbReference>
<dbReference type="EMBL" id="BOPZ01000003">
    <property type="protein sequence ID" value="GIM27779.1"/>
    <property type="molecule type" value="Genomic_DNA"/>
</dbReference>
<comment type="caution">
    <text evidence="11">The sequence shown here is derived from an EMBL/GenBank/DDBJ whole genome shotgun (WGS) entry which is preliminary data.</text>
</comment>
<comment type="catalytic activity">
    <reaction evidence="7">
        <text>nicotinate beta-D-ribonucleotide + CO2 + diphosphate = quinolinate + 5-phospho-alpha-D-ribose 1-diphosphate + 2 H(+)</text>
        <dbReference type="Rhea" id="RHEA:12733"/>
        <dbReference type="ChEBI" id="CHEBI:15378"/>
        <dbReference type="ChEBI" id="CHEBI:16526"/>
        <dbReference type="ChEBI" id="CHEBI:29959"/>
        <dbReference type="ChEBI" id="CHEBI:33019"/>
        <dbReference type="ChEBI" id="CHEBI:57502"/>
        <dbReference type="ChEBI" id="CHEBI:58017"/>
        <dbReference type="EC" id="2.4.2.19"/>
    </reaction>
</comment>
<evidence type="ECO:0000256" key="7">
    <source>
        <dbReference type="ARBA" id="ARBA00047445"/>
    </source>
</evidence>
<name>A0A919VDA6_9CLOT</name>
<evidence type="ECO:0000256" key="2">
    <source>
        <dbReference type="ARBA" id="ARBA00009400"/>
    </source>
</evidence>
<reference evidence="11" key="1">
    <citation type="submission" date="2021-03" db="EMBL/GenBank/DDBJ databases">
        <title>Taxonomic study of Clostridium polyendosporum from meadow-gley soil under rice.</title>
        <authorList>
            <person name="Kobayashi H."/>
            <person name="Tanizawa Y."/>
            <person name="Yagura M."/>
        </authorList>
    </citation>
    <scope>NUCLEOTIDE SEQUENCE</scope>
    <source>
        <strain evidence="11">JCM 30710</strain>
    </source>
</reference>
<dbReference type="InterPro" id="IPR002638">
    <property type="entry name" value="Quinolinate_PRibosylTrfase_C"/>
</dbReference>
<evidence type="ECO:0000313" key="12">
    <source>
        <dbReference type="Proteomes" id="UP000679179"/>
    </source>
</evidence>
<accession>A0A919VDA6</accession>
<organism evidence="11 12">
    <name type="scientific">Clostridium polyendosporum</name>
    <dbReference type="NCBI Taxonomy" id="69208"/>
    <lineage>
        <taxon>Bacteria</taxon>
        <taxon>Bacillati</taxon>
        <taxon>Bacillota</taxon>
        <taxon>Clostridia</taxon>
        <taxon>Eubacteriales</taxon>
        <taxon>Clostridiaceae</taxon>
        <taxon>Clostridium</taxon>
    </lineage>
</organism>
<dbReference type="Pfam" id="PF01729">
    <property type="entry name" value="QRPTase_C"/>
    <property type="match status" value="1"/>
</dbReference>
<evidence type="ECO:0000313" key="11">
    <source>
        <dbReference type="EMBL" id="GIM27779.1"/>
    </source>
</evidence>
<dbReference type="SUPFAM" id="SSF54675">
    <property type="entry name" value="Nicotinate/Quinolinate PRTase N-terminal domain-like"/>
    <property type="match status" value="1"/>
</dbReference>
<sequence>MYITDQAIENFIKEDVPYIDLTTAILEIGAQEGRIQFISREEAVLCGSEEVTRIFDKLNIKTKKCLPSGTLLKPNVPFIEGEGNAENLHMAWKVSLNILEYCSGIATKTKKLVDKAKEINPNISIVTTRKSFPGTKELAIKSIISGGAYPHRIGLSETILIFEQHINFIGGIDNLVNMISKIKSSACEKKIIVEVESLDNALKLCMAGVDGIQFDKIAPYDLKDYVSRIKNINPHITTIAAGGINENNIADYAQTGVDAIATTSVYFSKPIDMSAKIIKS</sequence>
<evidence type="ECO:0000259" key="9">
    <source>
        <dbReference type="Pfam" id="PF01729"/>
    </source>
</evidence>
<dbReference type="InterPro" id="IPR013785">
    <property type="entry name" value="Aldolase_TIM"/>
</dbReference>
<dbReference type="RefSeq" id="WP_212902535.1">
    <property type="nucleotide sequence ID" value="NZ_BOPZ01000003.1"/>
</dbReference>
<feature type="domain" description="Quinolinate phosphoribosyl transferase C-terminal" evidence="9">
    <location>
        <begin position="105"/>
        <end position="274"/>
    </location>
</feature>
<feature type="domain" description="Quinolinate phosphoribosyl transferase N-terminal" evidence="10">
    <location>
        <begin position="20"/>
        <end position="103"/>
    </location>
</feature>
<dbReference type="AlphaFoldDB" id="A0A919VDA6"/>
<dbReference type="InterPro" id="IPR036068">
    <property type="entry name" value="Nicotinate_pribotase-like_C"/>
</dbReference>
<evidence type="ECO:0000256" key="1">
    <source>
        <dbReference type="ARBA" id="ARBA00004893"/>
    </source>
</evidence>
<dbReference type="Gene3D" id="3.20.20.70">
    <property type="entry name" value="Aldolase class I"/>
    <property type="match status" value="1"/>
</dbReference>
<gene>
    <name evidence="11" type="ORF">CPJCM30710_04450</name>
</gene>
<keyword evidence="5 8" id="KW-0328">Glycosyltransferase</keyword>
<dbReference type="EC" id="2.4.2.19" evidence="3"/>
<comment type="pathway">
    <text evidence="1">Cofactor biosynthesis; NAD(+) biosynthesis; nicotinate D-ribonucleotide from quinolinate: step 1/1.</text>
</comment>
<dbReference type="GO" id="GO:0005737">
    <property type="term" value="C:cytoplasm"/>
    <property type="evidence" value="ECO:0007669"/>
    <property type="project" value="TreeGrafter"/>
</dbReference>
<dbReference type="GO" id="GO:0034213">
    <property type="term" value="P:quinolinate catabolic process"/>
    <property type="evidence" value="ECO:0007669"/>
    <property type="project" value="TreeGrafter"/>
</dbReference>
<dbReference type="SUPFAM" id="SSF51690">
    <property type="entry name" value="Nicotinate/Quinolinate PRTase C-terminal domain-like"/>
    <property type="match status" value="1"/>
</dbReference>
<dbReference type="InterPro" id="IPR022412">
    <property type="entry name" value="Quinolinate_PRibosylTrfase_N"/>
</dbReference>
<dbReference type="FunFam" id="3.20.20.70:FF:000030">
    <property type="entry name" value="Nicotinate-nucleotide pyrophosphorylase, carboxylating"/>
    <property type="match status" value="1"/>
</dbReference>
<evidence type="ECO:0000259" key="10">
    <source>
        <dbReference type="Pfam" id="PF02749"/>
    </source>
</evidence>
<dbReference type="GO" id="GO:0004514">
    <property type="term" value="F:nicotinate-nucleotide diphosphorylase (carboxylating) activity"/>
    <property type="evidence" value="ECO:0007669"/>
    <property type="project" value="UniProtKB-EC"/>
</dbReference>
<dbReference type="CDD" id="cd01573">
    <property type="entry name" value="modD_like"/>
    <property type="match status" value="1"/>
</dbReference>
<dbReference type="InterPro" id="IPR037128">
    <property type="entry name" value="Quinolinate_PRibosylTase_N_sf"/>
</dbReference>
<dbReference type="PANTHER" id="PTHR32179">
    <property type="entry name" value="NICOTINATE-NUCLEOTIDE PYROPHOSPHORYLASE [CARBOXYLATING]"/>
    <property type="match status" value="1"/>
</dbReference>
<proteinExistence type="inferred from homology"/>
<evidence type="ECO:0000256" key="3">
    <source>
        <dbReference type="ARBA" id="ARBA00011944"/>
    </source>
</evidence>